<dbReference type="InterPro" id="IPR007219">
    <property type="entry name" value="XnlR_reg_dom"/>
</dbReference>
<dbReference type="GO" id="GO:0000981">
    <property type="term" value="F:DNA-binding transcription factor activity, RNA polymerase II-specific"/>
    <property type="evidence" value="ECO:0007669"/>
    <property type="project" value="InterPro"/>
</dbReference>
<evidence type="ECO:0000256" key="1">
    <source>
        <dbReference type="ARBA" id="ARBA00004123"/>
    </source>
</evidence>
<evidence type="ECO:0000313" key="6">
    <source>
        <dbReference type="Proteomes" id="UP000054321"/>
    </source>
</evidence>
<protein>
    <recommendedName>
        <fullName evidence="4">Zn(2)-C6 fungal-type domain-containing protein</fullName>
    </recommendedName>
</protein>
<dbReference type="GO" id="GO:0005634">
    <property type="term" value="C:nucleus"/>
    <property type="evidence" value="ECO:0007669"/>
    <property type="project" value="UniProtKB-SubCell"/>
</dbReference>
<dbReference type="InterPro" id="IPR050613">
    <property type="entry name" value="Sec_Metabolite_Reg"/>
</dbReference>
<proteinExistence type="predicted"/>
<dbReference type="SMART" id="SM00906">
    <property type="entry name" value="Fungal_trans"/>
    <property type="match status" value="1"/>
</dbReference>
<dbReference type="SMART" id="SM00066">
    <property type="entry name" value="GAL4"/>
    <property type="match status" value="1"/>
</dbReference>
<dbReference type="GO" id="GO:0008270">
    <property type="term" value="F:zinc ion binding"/>
    <property type="evidence" value="ECO:0007669"/>
    <property type="project" value="InterPro"/>
</dbReference>
<dbReference type="InParanoid" id="A0A0C3H7V0"/>
<name>A0A0C3H7V0_OIDMZ</name>
<dbReference type="Pfam" id="PF00172">
    <property type="entry name" value="Zn_clus"/>
    <property type="match status" value="1"/>
</dbReference>
<dbReference type="Gene3D" id="4.10.240.10">
    <property type="entry name" value="Zn(2)-C6 fungal-type DNA-binding domain"/>
    <property type="match status" value="1"/>
</dbReference>
<keyword evidence="3" id="KW-0539">Nucleus</keyword>
<sequence length="622" mass="70410">MPRSCEICHQRKVRCDKRSPCSNCVRGNNFCRYPKTERQPRRLHKTTITDVSARLSQLERTDSESHEIHSEDRVSTEEMLVEDGGSSCYVNEALLFRILAEERELQAAMGTPKGTMQEDNTTLFDIGPPFSDFRKGETADRINQPSRSHSISLWRVYLHNVDPLARFLHIPTTEAALYKAINNPSGIEHDLSALLFSIYLAAVTSLPSTDAEQLLNLPKEEALISFKRGLEQSLAAAEFLDSPTMLSLQAMAIYLNCLRVYRPGRSTWTLYGLVMRCAQSIGLHRDGSNFKLSPFKSEMRRRLWWYLCAAEARAAEDYGISAPCITGNPSETRFPSNLDDSDLTPEMTHLPMAKSSWTGMTFSIMIYETTVALPKLYRSSPATWNYEGSGGTTGSNILNEFSAQLNRRYLSHCNPDIPEQQATILIGRLLSIKTDFVMHQRSLNLSPNSTQEYYVATESLLDKACTILEIDLRTRTEDLLRDFRWLLAIYHQYYPLTYALWYLCVNPSSPHVERAWNAVDKTIEIGFHHGLPVKHGFKWMMVQGLRRKAVSIRESAQRQSTIDHTDNGIVALGGFAAESGHASDGRVPDLSFWDMSTADFADWSTLMDNLNVYQFEGGDGVY</sequence>
<feature type="domain" description="Zn(2)-C6 fungal-type" evidence="4">
    <location>
        <begin position="4"/>
        <end position="33"/>
    </location>
</feature>
<dbReference type="Pfam" id="PF04082">
    <property type="entry name" value="Fungal_trans"/>
    <property type="match status" value="1"/>
</dbReference>
<dbReference type="InterPro" id="IPR036864">
    <property type="entry name" value="Zn2-C6_fun-type_DNA-bd_sf"/>
</dbReference>
<keyword evidence="6" id="KW-1185">Reference proteome</keyword>
<dbReference type="PROSITE" id="PS50048">
    <property type="entry name" value="ZN2_CY6_FUNGAL_2"/>
    <property type="match status" value="1"/>
</dbReference>
<dbReference type="GO" id="GO:0006351">
    <property type="term" value="P:DNA-templated transcription"/>
    <property type="evidence" value="ECO:0007669"/>
    <property type="project" value="InterPro"/>
</dbReference>
<dbReference type="CDD" id="cd12148">
    <property type="entry name" value="fungal_TF_MHR"/>
    <property type="match status" value="1"/>
</dbReference>
<dbReference type="EMBL" id="KN832879">
    <property type="protein sequence ID" value="KIM99329.1"/>
    <property type="molecule type" value="Genomic_DNA"/>
</dbReference>
<comment type="subcellular location">
    <subcellularLocation>
        <location evidence="1">Nucleus</location>
    </subcellularLocation>
</comment>
<dbReference type="OrthoDB" id="424974at2759"/>
<keyword evidence="2" id="KW-0479">Metal-binding</keyword>
<dbReference type="AlphaFoldDB" id="A0A0C3H7V0"/>
<evidence type="ECO:0000256" key="3">
    <source>
        <dbReference type="ARBA" id="ARBA00023242"/>
    </source>
</evidence>
<dbReference type="PANTHER" id="PTHR31001:SF57">
    <property type="entry name" value="ZN(II)2CYS6 TRANSCRIPTION FACTOR (EUROFUNG)"/>
    <property type="match status" value="1"/>
</dbReference>
<dbReference type="HOGENOM" id="CLU_004083_8_0_1"/>
<evidence type="ECO:0000259" key="4">
    <source>
        <dbReference type="PROSITE" id="PS50048"/>
    </source>
</evidence>
<dbReference type="PROSITE" id="PS00463">
    <property type="entry name" value="ZN2_CY6_FUNGAL_1"/>
    <property type="match status" value="1"/>
</dbReference>
<dbReference type="InterPro" id="IPR001138">
    <property type="entry name" value="Zn2Cys6_DnaBD"/>
</dbReference>
<evidence type="ECO:0000313" key="5">
    <source>
        <dbReference type="EMBL" id="KIM99329.1"/>
    </source>
</evidence>
<reference evidence="6" key="2">
    <citation type="submission" date="2015-01" db="EMBL/GenBank/DDBJ databases">
        <title>Evolutionary Origins and Diversification of the Mycorrhizal Mutualists.</title>
        <authorList>
            <consortium name="DOE Joint Genome Institute"/>
            <consortium name="Mycorrhizal Genomics Consortium"/>
            <person name="Kohler A."/>
            <person name="Kuo A."/>
            <person name="Nagy L.G."/>
            <person name="Floudas D."/>
            <person name="Copeland A."/>
            <person name="Barry K.W."/>
            <person name="Cichocki N."/>
            <person name="Veneault-Fourrey C."/>
            <person name="LaButti K."/>
            <person name="Lindquist E.A."/>
            <person name="Lipzen A."/>
            <person name="Lundell T."/>
            <person name="Morin E."/>
            <person name="Murat C."/>
            <person name="Riley R."/>
            <person name="Ohm R."/>
            <person name="Sun H."/>
            <person name="Tunlid A."/>
            <person name="Henrissat B."/>
            <person name="Grigoriev I.V."/>
            <person name="Hibbett D.S."/>
            <person name="Martin F."/>
        </authorList>
    </citation>
    <scope>NUCLEOTIDE SEQUENCE [LARGE SCALE GENOMIC DNA]</scope>
    <source>
        <strain evidence="6">Zn</strain>
    </source>
</reference>
<dbReference type="GO" id="GO:0003677">
    <property type="term" value="F:DNA binding"/>
    <property type="evidence" value="ECO:0007669"/>
    <property type="project" value="InterPro"/>
</dbReference>
<dbReference type="STRING" id="913774.A0A0C3H7V0"/>
<dbReference type="PANTHER" id="PTHR31001">
    <property type="entry name" value="UNCHARACTERIZED TRANSCRIPTIONAL REGULATORY PROTEIN"/>
    <property type="match status" value="1"/>
</dbReference>
<accession>A0A0C3H7V0</accession>
<gene>
    <name evidence="5" type="ORF">OIDMADRAFT_166955</name>
</gene>
<dbReference type="CDD" id="cd00067">
    <property type="entry name" value="GAL4"/>
    <property type="match status" value="1"/>
</dbReference>
<reference evidence="5 6" key="1">
    <citation type="submission" date="2014-04" db="EMBL/GenBank/DDBJ databases">
        <authorList>
            <consortium name="DOE Joint Genome Institute"/>
            <person name="Kuo A."/>
            <person name="Martino E."/>
            <person name="Perotto S."/>
            <person name="Kohler A."/>
            <person name="Nagy L.G."/>
            <person name="Floudas D."/>
            <person name="Copeland A."/>
            <person name="Barry K.W."/>
            <person name="Cichocki N."/>
            <person name="Veneault-Fourrey C."/>
            <person name="LaButti K."/>
            <person name="Lindquist E.A."/>
            <person name="Lipzen A."/>
            <person name="Lundell T."/>
            <person name="Morin E."/>
            <person name="Murat C."/>
            <person name="Sun H."/>
            <person name="Tunlid A."/>
            <person name="Henrissat B."/>
            <person name="Grigoriev I.V."/>
            <person name="Hibbett D.S."/>
            <person name="Martin F."/>
            <person name="Nordberg H.P."/>
            <person name="Cantor M.N."/>
            <person name="Hua S.X."/>
        </authorList>
    </citation>
    <scope>NUCLEOTIDE SEQUENCE [LARGE SCALE GENOMIC DNA]</scope>
    <source>
        <strain evidence="5 6">Zn</strain>
    </source>
</reference>
<evidence type="ECO:0000256" key="2">
    <source>
        <dbReference type="ARBA" id="ARBA00022723"/>
    </source>
</evidence>
<dbReference type="SUPFAM" id="SSF57701">
    <property type="entry name" value="Zn2/Cys6 DNA-binding domain"/>
    <property type="match status" value="1"/>
</dbReference>
<dbReference type="Proteomes" id="UP000054321">
    <property type="component" value="Unassembled WGS sequence"/>
</dbReference>
<organism evidence="5 6">
    <name type="scientific">Oidiodendron maius (strain Zn)</name>
    <dbReference type="NCBI Taxonomy" id="913774"/>
    <lineage>
        <taxon>Eukaryota</taxon>
        <taxon>Fungi</taxon>
        <taxon>Dikarya</taxon>
        <taxon>Ascomycota</taxon>
        <taxon>Pezizomycotina</taxon>
        <taxon>Leotiomycetes</taxon>
        <taxon>Leotiomycetes incertae sedis</taxon>
        <taxon>Myxotrichaceae</taxon>
        <taxon>Oidiodendron</taxon>
    </lineage>
</organism>